<accession>A0A0J6INE8</accession>
<evidence type="ECO:0000313" key="2">
    <source>
        <dbReference type="Proteomes" id="UP000054567"/>
    </source>
</evidence>
<dbReference type="Proteomes" id="UP000054567">
    <property type="component" value="Unassembled WGS sequence"/>
</dbReference>
<dbReference type="VEuPathDB" id="FungiDB:CPAG_09731"/>
<name>A0A0J6INE8_COCPO</name>
<reference evidence="2" key="2">
    <citation type="journal article" date="2009" name="Genome Res.">
        <title>Comparative genomic analyses of the human fungal pathogens Coccidioides and their relatives.</title>
        <authorList>
            <person name="Sharpton T.J."/>
            <person name="Stajich J.E."/>
            <person name="Rounsley S.D."/>
            <person name="Gardner M.J."/>
            <person name="Wortman J.R."/>
            <person name="Jordar V.S."/>
            <person name="Maiti R."/>
            <person name="Kodira C.D."/>
            <person name="Neafsey D.E."/>
            <person name="Zeng Q."/>
            <person name="Hung C.-Y."/>
            <person name="McMahan C."/>
            <person name="Muszewska A."/>
            <person name="Grynberg M."/>
            <person name="Mandel M.A."/>
            <person name="Kellner E.M."/>
            <person name="Barker B.M."/>
            <person name="Galgiani J.N."/>
            <person name="Orbach M.J."/>
            <person name="Kirkland T.N."/>
            <person name="Cole G.T."/>
            <person name="Henn M.R."/>
            <person name="Birren B.W."/>
            <person name="Taylor J.W."/>
        </authorList>
    </citation>
    <scope>NUCLEOTIDE SEQUENCE [LARGE SCALE GENOMIC DNA]</scope>
    <source>
        <strain evidence="2">RMSCC 3488</strain>
    </source>
</reference>
<reference evidence="2" key="3">
    <citation type="journal article" date="2010" name="Genome Res.">
        <title>Population genomic sequencing of Coccidioides fungi reveals recent hybridization and transposon control.</title>
        <authorList>
            <person name="Neafsey D.E."/>
            <person name="Barker B.M."/>
            <person name="Sharpton T.J."/>
            <person name="Stajich J.E."/>
            <person name="Park D.J."/>
            <person name="Whiston E."/>
            <person name="Hung C.-Y."/>
            <person name="McMahan C."/>
            <person name="White J."/>
            <person name="Sykes S."/>
            <person name="Heiman D."/>
            <person name="Young S."/>
            <person name="Zeng Q."/>
            <person name="Abouelleil A."/>
            <person name="Aftuck L."/>
            <person name="Bessette D."/>
            <person name="Brown A."/>
            <person name="FitzGerald M."/>
            <person name="Lui A."/>
            <person name="Macdonald J.P."/>
            <person name="Priest M."/>
            <person name="Orbach M.J."/>
            <person name="Galgiani J.N."/>
            <person name="Kirkland T.N."/>
            <person name="Cole G.T."/>
            <person name="Birren B.W."/>
            <person name="Henn M.R."/>
            <person name="Taylor J.W."/>
            <person name="Rounsley S.D."/>
        </authorList>
    </citation>
    <scope>NUCLEOTIDE SEQUENCE [LARGE SCALE GENOMIC DNA]</scope>
    <source>
        <strain evidence="2">RMSCC 3488</strain>
    </source>
</reference>
<proteinExistence type="predicted"/>
<sequence length="215" mass="24078">MGTRQRDESYLPLPPLIAYHHLIPPLSQNDDTDDVCVYPWHVCIEERPINGEHDSPYEVRSLTVNLIQSFAIPPLGTTAEKGTHMGLFCIRGSRRMKRERSGSRRSGAWVFATAKSVRNKSSRAQGFHDASSLSPLSLSRTRTSPADGCINSAWIQGKFAQTDGGQDEWVDTWPALANLNRILEVFPISFLCRLCVTRQNHTRFLSTMAQTTCCA</sequence>
<organism evidence="1 2">
    <name type="scientific">Coccidioides posadasii RMSCC 3488</name>
    <dbReference type="NCBI Taxonomy" id="454284"/>
    <lineage>
        <taxon>Eukaryota</taxon>
        <taxon>Fungi</taxon>
        <taxon>Dikarya</taxon>
        <taxon>Ascomycota</taxon>
        <taxon>Pezizomycotina</taxon>
        <taxon>Eurotiomycetes</taxon>
        <taxon>Eurotiomycetidae</taxon>
        <taxon>Onygenales</taxon>
        <taxon>Onygenaceae</taxon>
        <taxon>Coccidioides</taxon>
    </lineage>
</organism>
<dbReference type="EMBL" id="DS268114">
    <property type="protein sequence ID" value="KMM73442.1"/>
    <property type="molecule type" value="Genomic_DNA"/>
</dbReference>
<protein>
    <submittedName>
        <fullName evidence="1">Uncharacterized protein</fullName>
    </submittedName>
</protein>
<dbReference type="AlphaFoldDB" id="A0A0J6INE8"/>
<gene>
    <name evidence="1" type="ORF">CPAG_09731</name>
</gene>
<evidence type="ECO:0000313" key="1">
    <source>
        <dbReference type="EMBL" id="KMM73442.1"/>
    </source>
</evidence>
<reference evidence="1 2" key="1">
    <citation type="submission" date="2007-06" db="EMBL/GenBank/DDBJ databases">
        <title>The Genome Sequence of Coccidioides posadasii RMSCC_3488.</title>
        <authorList>
            <consortium name="Coccidioides Genome Resources Consortium"/>
            <consortium name="The Broad Institute Genome Sequencing Platform"/>
            <person name="Henn M.R."/>
            <person name="Sykes S."/>
            <person name="Young S."/>
            <person name="Jaffe D."/>
            <person name="Berlin A."/>
            <person name="Alvarez P."/>
            <person name="Butler J."/>
            <person name="Gnerre S."/>
            <person name="Grabherr M."/>
            <person name="Mauceli E."/>
            <person name="Brockman W."/>
            <person name="Kodira C."/>
            <person name="Alvarado L."/>
            <person name="Zeng Q."/>
            <person name="Crawford M."/>
            <person name="Antoine C."/>
            <person name="Devon K."/>
            <person name="Galgiani J."/>
            <person name="Orsborn K."/>
            <person name="Lewis M.L."/>
            <person name="Nusbaum C."/>
            <person name="Galagan J."/>
            <person name="Birren B."/>
        </authorList>
    </citation>
    <scope>NUCLEOTIDE SEQUENCE [LARGE SCALE GENOMIC DNA]</scope>
    <source>
        <strain evidence="1 2">RMSCC 3488</strain>
    </source>
</reference>